<evidence type="ECO:0000313" key="3">
    <source>
        <dbReference type="Proteomes" id="UP001501509"/>
    </source>
</evidence>
<proteinExistence type="predicted"/>
<dbReference type="EMBL" id="BAAATD010000011">
    <property type="protein sequence ID" value="GAA2624314.1"/>
    <property type="molecule type" value="Genomic_DNA"/>
</dbReference>
<dbReference type="InterPro" id="IPR029068">
    <property type="entry name" value="Glyas_Bleomycin-R_OHBP_Dase"/>
</dbReference>
<dbReference type="InterPro" id="IPR009725">
    <property type="entry name" value="3_dmu_93_MTrfase"/>
</dbReference>
<keyword evidence="3" id="KW-1185">Reference proteome</keyword>
<protein>
    <submittedName>
        <fullName evidence="2">VOC family protein</fullName>
    </submittedName>
</protein>
<feature type="domain" description="PhnB-like" evidence="1">
    <location>
        <begin position="2"/>
        <end position="117"/>
    </location>
</feature>
<dbReference type="RefSeq" id="WP_344546856.1">
    <property type="nucleotide sequence ID" value="NZ_BAAATD010000011.1"/>
</dbReference>
<evidence type="ECO:0000259" key="1">
    <source>
        <dbReference type="Pfam" id="PF06983"/>
    </source>
</evidence>
<dbReference type="PIRSF" id="PIRSF021700">
    <property type="entry name" value="3_dmu_93_MTrfase"/>
    <property type="match status" value="1"/>
</dbReference>
<dbReference type="CDD" id="cd06588">
    <property type="entry name" value="PhnB_like"/>
    <property type="match status" value="1"/>
</dbReference>
<comment type="caution">
    <text evidence="2">The sequence shown here is derived from an EMBL/GenBank/DDBJ whole genome shotgun (WGS) entry which is preliminary data.</text>
</comment>
<dbReference type="InterPro" id="IPR028973">
    <property type="entry name" value="PhnB-like"/>
</dbReference>
<organism evidence="2 3">
    <name type="scientific">Actinomadura fulvescens</name>
    <dbReference type="NCBI Taxonomy" id="46160"/>
    <lineage>
        <taxon>Bacteria</taxon>
        <taxon>Bacillati</taxon>
        <taxon>Actinomycetota</taxon>
        <taxon>Actinomycetes</taxon>
        <taxon>Streptosporangiales</taxon>
        <taxon>Thermomonosporaceae</taxon>
        <taxon>Actinomadura</taxon>
    </lineage>
</organism>
<dbReference type="Pfam" id="PF06983">
    <property type="entry name" value="3-dmu-9_3-mt"/>
    <property type="match status" value="1"/>
</dbReference>
<sequence>MQKITTYLWFDDQAEEAVALYTSVFKDSRITDVQRFGDAGPGPKGSVMVMRFELAGQEFIALNGGPEFTFNESVSLYVDCTSQQEVDELWEKLTADGGQEGPCGWLKDRFGLSWQIIPRILTDLLADKDPARSERVMKAMFTMKKIDIQALQAAYNRATPPNAPR</sequence>
<dbReference type="SUPFAM" id="SSF54593">
    <property type="entry name" value="Glyoxalase/Bleomycin resistance protein/Dihydroxybiphenyl dioxygenase"/>
    <property type="match status" value="1"/>
</dbReference>
<reference evidence="3" key="1">
    <citation type="journal article" date="2019" name="Int. J. Syst. Evol. Microbiol.">
        <title>The Global Catalogue of Microorganisms (GCM) 10K type strain sequencing project: providing services to taxonomists for standard genome sequencing and annotation.</title>
        <authorList>
            <consortium name="The Broad Institute Genomics Platform"/>
            <consortium name="The Broad Institute Genome Sequencing Center for Infectious Disease"/>
            <person name="Wu L."/>
            <person name="Ma J."/>
        </authorList>
    </citation>
    <scope>NUCLEOTIDE SEQUENCE [LARGE SCALE GENOMIC DNA]</scope>
    <source>
        <strain evidence="3">JCM 6833</strain>
    </source>
</reference>
<dbReference type="Proteomes" id="UP001501509">
    <property type="component" value="Unassembled WGS sequence"/>
</dbReference>
<dbReference type="Gene3D" id="3.10.180.10">
    <property type="entry name" value="2,3-Dihydroxybiphenyl 1,2-Dioxygenase, domain 1"/>
    <property type="match status" value="1"/>
</dbReference>
<dbReference type="PANTHER" id="PTHR33990:SF2">
    <property type="entry name" value="PHNB-LIKE DOMAIN-CONTAINING PROTEIN"/>
    <property type="match status" value="1"/>
</dbReference>
<accession>A0ABP6CMX5</accession>
<evidence type="ECO:0000313" key="2">
    <source>
        <dbReference type="EMBL" id="GAA2624314.1"/>
    </source>
</evidence>
<gene>
    <name evidence="2" type="ORF">GCM10010411_70990</name>
</gene>
<dbReference type="PANTHER" id="PTHR33990">
    <property type="entry name" value="PROTEIN YJDN-RELATED"/>
    <property type="match status" value="1"/>
</dbReference>
<name>A0ABP6CMX5_9ACTN</name>